<sequence length="191" mass="21643">MARPVPQPEKDIGIWPSDDSGISVQITNYSEQSWMIKEWYSYYTKVGGDQQWQQYTLLPPHKGVKLPDGEVAGDQSIARSVRYNFVRDGFWPPWLDPGVAFKIVQVKNSDNEPERGFMVKASVRLVARNHLGLTESLEDGDLKKFYNDEKAWVPLIFPEVTTWVRPGSAPRVEIRPNATGGPAYHVQVDIG</sequence>
<organism evidence="1 2">
    <name type="scientific">Dendrothele bispora (strain CBS 962.96)</name>
    <dbReference type="NCBI Taxonomy" id="1314807"/>
    <lineage>
        <taxon>Eukaryota</taxon>
        <taxon>Fungi</taxon>
        <taxon>Dikarya</taxon>
        <taxon>Basidiomycota</taxon>
        <taxon>Agaricomycotina</taxon>
        <taxon>Agaricomycetes</taxon>
        <taxon>Agaricomycetidae</taxon>
        <taxon>Agaricales</taxon>
        <taxon>Agaricales incertae sedis</taxon>
        <taxon>Dendrothele</taxon>
    </lineage>
</organism>
<accession>A0A4V4HBV4</accession>
<name>A0A4V4HBV4_DENBC</name>
<dbReference type="AlphaFoldDB" id="A0A4V4HBV4"/>
<reference evidence="1 2" key="1">
    <citation type="journal article" date="2019" name="Nat. Ecol. Evol.">
        <title>Megaphylogeny resolves global patterns of mushroom evolution.</title>
        <authorList>
            <person name="Varga T."/>
            <person name="Krizsan K."/>
            <person name="Foldi C."/>
            <person name="Dima B."/>
            <person name="Sanchez-Garcia M."/>
            <person name="Sanchez-Ramirez S."/>
            <person name="Szollosi G.J."/>
            <person name="Szarkandi J.G."/>
            <person name="Papp V."/>
            <person name="Albert L."/>
            <person name="Andreopoulos W."/>
            <person name="Angelini C."/>
            <person name="Antonin V."/>
            <person name="Barry K.W."/>
            <person name="Bougher N.L."/>
            <person name="Buchanan P."/>
            <person name="Buyck B."/>
            <person name="Bense V."/>
            <person name="Catcheside P."/>
            <person name="Chovatia M."/>
            <person name="Cooper J."/>
            <person name="Damon W."/>
            <person name="Desjardin D."/>
            <person name="Finy P."/>
            <person name="Geml J."/>
            <person name="Haridas S."/>
            <person name="Hughes K."/>
            <person name="Justo A."/>
            <person name="Karasinski D."/>
            <person name="Kautmanova I."/>
            <person name="Kiss B."/>
            <person name="Kocsube S."/>
            <person name="Kotiranta H."/>
            <person name="LaButti K.M."/>
            <person name="Lechner B.E."/>
            <person name="Liimatainen K."/>
            <person name="Lipzen A."/>
            <person name="Lukacs Z."/>
            <person name="Mihaltcheva S."/>
            <person name="Morgado L.N."/>
            <person name="Niskanen T."/>
            <person name="Noordeloos M.E."/>
            <person name="Ohm R.A."/>
            <person name="Ortiz-Santana B."/>
            <person name="Ovrebo C."/>
            <person name="Racz N."/>
            <person name="Riley R."/>
            <person name="Savchenko A."/>
            <person name="Shiryaev A."/>
            <person name="Soop K."/>
            <person name="Spirin V."/>
            <person name="Szebenyi C."/>
            <person name="Tomsovsky M."/>
            <person name="Tulloss R.E."/>
            <person name="Uehling J."/>
            <person name="Grigoriev I.V."/>
            <person name="Vagvolgyi C."/>
            <person name="Papp T."/>
            <person name="Martin F.M."/>
            <person name="Miettinen O."/>
            <person name="Hibbett D.S."/>
            <person name="Nagy L.G."/>
        </authorList>
    </citation>
    <scope>NUCLEOTIDE SEQUENCE [LARGE SCALE GENOMIC DNA]</scope>
    <source>
        <strain evidence="1 2">CBS 962.96</strain>
    </source>
</reference>
<evidence type="ECO:0000313" key="2">
    <source>
        <dbReference type="Proteomes" id="UP000297245"/>
    </source>
</evidence>
<dbReference type="EMBL" id="ML179864">
    <property type="protein sequence ID" value="THU80845.1"/>
    <property type="molecule type" value="Genomic_DNA"/>
</dbReference>
<proteinExistence type="predicted"/>
<evidence type="ECO:0000313" key="1">
    <source>
        <dbReference type="EMBL" id="THU80845.1"/>
    </source>
</evidence>
<dbReference type="Proteomes" id="UP000297245">
    <property type="component" value="Unassembled WGS sequence"/>
</dbReference>
<keyword evidence="2" id="KW-1185">Reference proteome</keyword>
<protein>
    <submittedName>
        <fullName evidence="1">Uncharacterized protein</fullName>
    </submittedName>
</protein>
<gene>
    <name evidence="1" type="ORF">K435DRAFT_972591</name>
</gene>